<dbReference type="AlphaFoldDB" id="A0A3A8JBV6"/>
<dbReference type="EC" id="2.1.1.37" evidence="1"/>
<dbReference type="PANTHER" id="PTHR10629">
    <property type="entry name" value="CYTOSINE-SPECIFIC METHYLTRANSFERASE"/>
    <property type="match status" value="1"/>
</dbReference>
<keyword evidence="3 7" id="KW-0808">Transferase</keyword>
<dbReference type="InterPro" id="IPR001525">
    <property type="entry name" value="C5_MeTfrase"/>
</dbReference>
<evidence type="ECO:0000313" key="8">
    <source>
        <dbReference type="EMBL" id="RKG93357.1"/>
    </source>
</evidence>
<protein>
    <recommendedName>
        <fullName evidence="1">DNA (cytosine-5-)-methyltransferase</fullName>
        <ecNumber evidence="1">2.1.1.37</ecNumber>
    </recommendedName>
</protein>
<comment type="similarity">
    <text evidence="7">Belongs to the class I-like SAM-binding methyltransferase superfamily. C5-methyltransferase family.</text>
</comment>
<evidence type="ECO:0000256" key="5">
    <source>
        <dbReference type="ARBA" id="ARBA00022747"/>
    </source>
</evidence>
<gene>
    <name evidence="8" type="ORF">D7X32_43750</name>
</gene>
<evidence type="ECO:0000313" key="9">
    <source>
        <dbReference type="Proteomes" id="UP000268313"/>
    </source>
</evidence>
<dbReference type="SUPFAM" id="SSF53335">
    <property type="entry name" value="S-adenosyl-L-methionine-dependent methyltransferases"/>
    <property type="match status" value="1"/>
</dbReference>
<comment type="catalytic activity">
    <reaction evidence="6">
        <text>a 2'-deoxycytidine in DNA + S-adenosyl-L-methionine = a 5-methyl-2'-deoxycytidine in DNA + S-adenosyl-L-homocysteine + H(+)</text>
        <dbReference type="Rhea" id="RHEA:13681"/>
        <dbReference type="Rhea" id="RHEA-COMP:11369"/>
        <dbReference type="Rhea" id="RHEA-COMP:11370"/>
        <dbReference type="ChEBI" id="CHEBI:15378"/>
        <dbReference type="ChEBI" id="CHEBI:57856"/>
        <dbReference type="ChEBI" id="CHEBI:59789"/>
        <dbReference type="ChEBI" id="CHEBI:85452"/>
        <dbReference type="ChEBI" id="CHEBI:85454"/>
        <dbReference type="EC" id="2.1.1.37"/>
    </reaction>
</comment>
<evidence type="ECO:0000256" key="3">
    <source>
        <dbReference type="ARBA" id="ARBA00022679"/>
    </source>
</evidence>
<keyword evidence="9" id="KW-1185">Reference proteome</keyword>
<dbReference type="PROSITE" id="PS51679">
    <property type="entry name" value="SAM_MT_C5"/>
    <property type="match status" value="1"/>
</dbReference>
<dbReference type="GO" id="GO:0032259">
    <property type="term" value="P:methylation"/>
    <property type="evidence" value="ECO:0007669"/>
    <property type="project" value="UniProtKB-KW"/>
</dbReference>
<evidence type="ECO:0000256" key="4">
    <source>
        <dbReference type="ARBA" id="ARBA00022691"/>
    </source>
</evidence>
<dbReference type="Pfam" id="PF00145">
    <property type="entry name" value="DNA_methylase"/>
    <property type="match status" value="1"/>
</dbReference>
<dbReference type="EMBL" id="RAWE01000406">
    <property type="protein sequence ID" value="RKG93357.1"/>
    <property type="molecule type" value="Genomic_DNA"/>
</dbReference>
<sequence length="536" mass="57656">MVSKHNCRGLVVDLFAGGGGASTGIEAALRRDVDVAINHSATALAVHAANHPRTKHLTADIWDVPPREATGGRPVDVLWASPDCTHFSVAKGGTPREKGIRSLAWVVIDWARDVRPRCIFLENVAEFRTWGPLGADGRPDKARMGETFEQWRGVLELLGYTVDFRVLDASLYGAPTKRRRLFLVARCDGEPILWPEPTHGPGKLPLRTAAECIDWGLPCPSIFERKRPLAEKTLWRIAEGLRRFVLENPEPFIVGCGGRAGQTPPTPVGAPVGTITAKNDRALVVPSLIKVNHGGEAARGEPIDAPLSTVTAQRRGHALVMPTLVQTGYGERPGQRARYLDLHQPLGTVVADGQKHALVSAFLAKHYGNGVVGVPFDGRPLDTVTAQDHHALAAATLVKLRGDCSGADAESPLPTITGQGNHVAEVRAFLTSYYGDDATSGQRVDRPLRTITAKARMGLVTVAGVEHQIVDIGMRMLEPEELLRAQFGRFAATYDMTAATSKAAKVRLIGNSVCPEAAEAVVRANLGDSIQELEAA</sequence>
<name>A0A3A8JBV6_9BACT</name>
<proteinExistence type="inferred from homology"/>
<evidence type="ECO:0000256" key="6">
    <source>
        <dbReference type="ARBA" id="ARBA00047422"/>
    </source>
</evidence>
<keyword evidence="5" id="KW-0680">Restriction system</keyword>
<dbReference type="GO" id="GO:0044027">
    <property type="term" value="P:negative regulation of gene expression via chromosomal CpG island methylation"/>
    <property type="evidence" value="ECO:0007669"/>
    <property type="project" value="TreeGrafter"/>
</dbReference>
<evidence type="ECO:0000256" key="1">
    <source>
        <dbReference type="ARBA" id="ARBA00011975"/>
    </source>
</evidence>
<dbReference type="Proteomes" id="UP000268313">
    <property type="component" value="Unassembled WGS sequence"/>
</dbReference>
<accession>A0A3A8JBV6</accession>
<organism evidence="8 9">
    <name type="scientific">Corallococcus carmarthensis</name>
    <dbReference type="NCBI Taxonomy" id="2316728"/>
    <lineage>
        <taxon>Bacteria</taxon>
        <taxon>Pseudomonadati</taxon>
        <taxon>Myxococcota</taxon>
        <taxon>Myxococcia</taxon>
        <taxon>Myxococcales</taxon>
        <taxon>Cystobacterineae</taxon>
        <taxon>Myxococcaceae</taxon>
        <taxon>Corallococcus</taxon>
    </lineage>
</organism>
<dbReference type="Gene3D" id="3.40.50.150">
    <property type="entry name" value="Vaccinia Virus protein VP39"/>
    <property type="match status" value="1"/>
</dbReference>
<dbReference type="GO" id="GO:0003677">
    <property type="term" value="F:DNA binding"/>
    <property type="evidence" value="ECO:0007669"/>
    <property type="project" value="TreeGrafter"/>
</dbReference>
<evidence type="ECO:0000256" key="2">
    <source>
        <dbReference type="ARBA" id="ARBA00022603"/>
    </source>
</evidence>
<dbReference type="OrthoDB" id="9813719at2"/>
<dbReference type="GO" id="GO:0003886">
    <property type="term" value="F:DNA (cytosine-5-)-methyltransferase activity"/>
    <property type="evidence" value="ECO:0007669"/>
    <property type="project" value="UniProtKB-EC"/>
</dbReference>
<evidence type="ECO:0000256" key="7">
    <source>
        <dbReference type="PROSITE-ProRule" id="PRU01016"/>
    </source>
</evidence>
<dbReference type="InterPro" id="IPR050390">
    <property type="entry name" value="C5-Methyltransferase"/>
</dbReference>
<dbReference type="InterPro" id="IPR029063">
    <property type="entry name" value="SAM-dependent_MTases_sf"/>
</dbReference>
<dbReference type="GO" id="GO:0009307">
    <property type="term" value="P:DNA restriction-modification system"/>
    <property type="evidence" value="ECO:0007669"/>
    <property type="project" value="UniProtKB-KW"/>
</dbReference>
<keyword evidence="2 7" id="KW-0489">Methyltransferase</keyword>
<reference evidence="9" key="1">
    <citation type="submission" date="2018-09" db="EMBL/GenBank/DDBJ databases">
        <authorList>
            <person name="Livingstone P.G."/>
            <person name="Whitworth D.E."/>
        </authorList>
    </citation>
    <scope>NUCLEOTIDE SEQUENCE [LARGE SCALE GENOMIC DNA]</scope>
    <source>
        <strain evidence="9">CA043D</strain>
    </source>
</reference>
<feature type="active site" evidence="7">
    <location>
        <position position="84"/>
    </location>
</feature>
<dbReference type="PRINTS" id="PR00105">
    <property type="entry name" value="C5METTRFRASE"/>
</dbReference>
<comment type="caution">
    <text evidence="8">The sequence shown here is derived from an EMBL/GenBank/DDBJ whole genome shotgun (WGS) entry which is preliminary data.</text>
</comment>
<keyword evidence="4 7" id="KW-0949">S-adenosyl-L-methionine</keyword>
<dbReference type="PANTHER" id="PTHR10629:SF52">
    <property type="entry name" value="DNA (CYTOSINE-5)-METHYLTRANSFERASE 1"/>
    <property type="match status" value="1"/>
</dbReference>